<dbReference type="GO" id="GO:0030992">
    <property type="term" value="C:intraciliary transport particle B"/>
    <property type="evidence" value="ECO:0007669"/>
    <property type="project" value="InterPro"/>
</dbReference>
<feature type="region of interest" description="Disordered" evidence="2">
    <location>
        <begin position="1"/>
        <end position="63"/>
    </location>
</feature>
<reference evidence="4" key="1">
    <citation type="submission" date="2015-08" db="UniProtKB">
        <authorList>
            <consortium name="WormBaseParasite"/>
        </authorList>
    </citation>
    <scope>IDENTIFICATION</scope>
</reference>
<dbReference type="GO" id="GO:0048487">
    <property type="term" value="F:beta-tubulin binding"/>
    <property type="evidence" value="ECO:0007669"/>
    <property type="project" value="InterPro"/>
</dbReference>
<dbReference type="GO" id="GO:0005929">
    <property type="term" value="C:cilium"/>
    <property type="evidence" value="ECO:0007669"/>
    <property type="project" value="TreeGrafter"/>
</dbReference>
<evidence type="ECO:0000313" key="4">
    <source>
        <dbReference type="WBParaSite" id="SSTP_0000759300.1"/>
    </source>
</evidence>
<protein>
    <submittedName>
        <fullName evidence="4 5">Intraflagellar transport protein 74 homolog</fullName>
    </submittedName>
</protein>
<keyword evidence="1" id="KW-0175">Coiled coil</keyword>
<name>A0A0K0EDN1_STRER</name>
<dbReference type="PANTHER" id="PTHR31432">
    <property type="entry name" value="INTRAFLAGELLAR TRANSPORT PROTEIN 74 HOMOLOG"/>
    <property type="match status" value="1"/>
</dbReference>
<feature type="compositionally biased region" description="Polar residues" evidence="2">
    <location>
        <begin position="1"/>
        <end position="15"/>
    </location>
</feature>
<evidence type="ECO:0000256" key="2">
    <source>
        <dbReference type="SAM" id="MobiDB-lite"/>
    </source>
</evidence>
<organism evidence="4">
    <name type="scientific">Strongyloides stercoralis</name>
    <name type="common">Threadworm</name>
    <dbReference type="NCBI Taxonomy" id="6248"/>
    <lineage>
        <taxon>Eukaryota</taxon>
        <taxon>Metazoa</taxon>
        <taxon>Ecdysozoa</taxon>
        <taxon>Nematoda</taxon>
        <taxon>Chromadorea</taxon>
        <taxon>Rhabditida</taxon>
        <taxon>Tylenchina</taxon>
        <taxon>Panagrolaimomorpha</taxon>
        <taxon>Strongyloidoidea</taxon>
        <taxon>Strongyloididae</taxon>
        <taxon>Strongyloides</taxon>
    </lineage>
</organism>
<feature type="compositionally biased region" description="Polar residues" evidence="2">
    <location>
        <begin position="39"/>
        <end position="56"/>
    </location>
</feature>
<evidence type="ECO:0000256" key="1">
    <source>
        <dbReference type="SAM" id="Coils"/>
    </source>
</evidence>
<feature type="coiled-coil region" evidence="1">
    <location>
        <begin position="156"/>
        <end position="380"/>
    </location>
</feature>
<dbReference type="WBParaSite" id="TCONS_00006923.p1">
    <property type="protein sequence ID" value="TCONS_00006923.p1"/>
    <property type="gene ID" value="XLOC_005017"/>
</dbReference>
<dbReference type="Proteomes" id="UP000035681">
    <property type="component" value="Unplaced"/>
</dbReference>
<evidence type="ECO:0000313" key="3">
    <source>
        <dbReference type="Proteomes" id="UP000035681"/>
    </source>
</evidence>
<evidence type="ECO:0000313" key="5">
    <source>
        <dbReference type="WBParaSite" id="TCONS_00006923.p1"/>
    </source>
</evidence>
<dbReference type="STRING" id="6248.A0A0K0EDN1"/>
<dbReference type="WBParaSite" id="SSTP_0000759300.1">
    <property type="protein sequence ID" value="SSTP_0000759300.1"/>
    <property type="gene ID" value="SSTP_0000759300"/>
</dbReference>
<dbReference type="PANTHER" id="PTHR31432:SF0">
    <property type="entry name" value="INTRAFLAGELLAR TRANSPORT PROTEIN 74 HOMOLOG"/>
    <property type="match status" value="1"/>
</dbReference>
<accession>A0A0K0EDN1</accession>
<keyword evidence="3" id="KW-1185">Reference proteome</keyword>
<dbReference type="AlphaFoldDB" id="A0A0K0EDN1"/>
<sequence length="601" mass="70810">MQRPQTSTNRPTTSKGRPKTAGLNNLRPTTRRSWRDNENNFNDKSNTNTRISMSRGQRTESRNEVIHQKHEPVVNGIRPITGKRLQTASIQNRPMTKQGLSANLPPSRLGTVMRSRLVYDKSYYKGLLNNKFNMIINELDNLKIELEQGEMDRQQVLIYEQKAEDQASEIRELQAQLHEFNIIIDKINTNSDLEEILIDFNEIQETNEKLAEELDKVYKNHREKEGEIKNLEDKLNILKDQYNQQLAAIDSSLKDKHENLIKEVEKKKNDIKEANSLINSLDKRREEIDNVIGNAPLKQQALVLNERILELKNKKKKIEEEIGTNETPEDLRDRLLEQVRKNNEEISIMEKQIDEIVQNIDNVKEEINEFDNNFETLAGDKSEKYREMMIMEKQIDEFFINYIGELSNTAKILNDKEIEIVILLEKISINMENNDMYKKEDIKNKESNDPEILAEVHLDLQEKLLQIADKVWELEQQIEDGKKEYHKIQIDLGIEDESLNEDNINNKVKKLENIKNTLQEKENEFNQLKNKNKELLMKLQENENYDKIIVLEEANINKQKEISTLKEKVEKLRMTKDYETIKNNCMEKYKKLNLRLIELNK</sequence>
<feature type="coiled-coil region" evidence="1">
    <location>
        <begin position="494"/>
        <end position="575"/>
    </location>
</feature>
<dbReference type="InterPro" id="IPR029602">
    <property type="entry name" value="IFT74"/>
</dbReference>
<dbReference type="GO" id="GO:0035735">
    <property type="term" value="P:intraciliary transport involved in cilium assembly"/>
    <property type="evidence" value="ECO:0007669"/>
    <property type="project" value="TreeGrafter"/>
</dbReference>
<proteinExistence type="predicted"/>